<sequence>EYYKRYENDRTRKILDQVEKISAETGKTMAQVALNWVMSNPAVTAPIIGARSVEQLSDNLGATGWHLEKRQIEAINEVSNLEVTYPYDRRSEEQQRSGRELS</sequence>
<dbReference type="InterPro" id="IPR036812">
    <property type="entry name" value="NAD(P)_OxRdtase_dom_sf"/>
</dbReference>
<comment type="caution">
    <text evidence="3">The sequence shown here is derived from an EMBL/GenBank/DDBJ whole genome shotgun (WGS) entry which is preliminary data.</text>
</comment>
<keyword evidence="1" id="KW-0560">Oxidoreductase</keyword>
<gene>
    <name evidence="3" type="ORF">B1B_15704</name>
</gene>
<evidence type="ECO:0000313" key="3">
    <source>
        <dbReference type="EMBL" id="EQD38666.1"/>
    </source>
</evidence>
<dbReference type="SUPFAM" id="SSF51430">
    <property type="entry name" value="NAD(P)-linked oxidoreductase"/>
    <property type="match status" value="1"/>
</dbReference>
<dbReference type="PANTHER" id="PTHR43364:SF4">
    <property type="entry name" value="NAD(P)-LINKED OXIDOREDUCTASE SUPERFAMILY PROTEIN"/>
    <property type="match status" value="1"/>
</dbReference>
<evidence type="ECO:0000259" key="2">
    <source>
        <dbReference type="Pfam" id="PF00248"/>
    </source>
</evidence>
<evidence type="ECO:0000256" key="1">
    <source>
        <dbReference type="ARBA" id="ARBA00023002"/>
    </source>
</evidence>
<feature type="domain" description="NADP-dependent oxidoreductase" evidence="2">
    <location>
        <begin position="8"/>
        <end position="79"/>
    </location>
</feature>
<dbReference type="InterPro" id="IPR023210">
    <property type="entry name" value="NADP_OxRdtase_dom"/>
</dbReference>
<dbReference type="EMBL" id="AUZY01010446">
    <property type="protein sequence ID" value="EQD38666.1"/>
    <property type="molecule type" value="Genomic_DNA"/>
</dbReference>
<protein>
    <submittedName>
        <fullName evidence="3">Aldo/keto reductase</fullName>
    </submittedName>
</protein>
<dbReference type="AlphaFoldDB" id="T0YSY1"/>
<proteinExistence type="predicted"/>
<accession>T0YSY1</accession>
<dbReference type="GO" id="GO:0016491">
    <property type="term" value="F:oxidoreductase activity"/>
    <property type="evidence" value="ECO:0007669"/>
    <property type="project" value="UniProtKB-KW"/>
</dbReference>
<reference evidence="3" key="1">
    <citation type="submission" date="2013-08" db="EMBL/GenBank/DDBJ databases">
        <authorList>
            <person name="Mendez C."/>
            <person name="Richter M."/>
            <person name="Ferrer M."/>
            <person name="Sanchez J."/>
        </authorList>
    </citation>
    <scope>NUCLEOTIDE SEQUENCE</scope>
</reference>
<name>T0YSY1_9ZZZZ</name>
<reference evidence="3" key="2">
    <citation type="journal article" date="2014" name="ISME J.">
        <title>Microbial stratification in low pH oxic and suboxic macroscopic growths along an acid mine drainage.</title>
        <authorList>
            <person name="Mendez-Garcia C."/>
            <person name="Mesa V."/>
            <person name="Sprenger R.R."/>
            <person name="Richter M."/>
            <person name="Diez M.S."/>
            <person name="Solano J."/>
            <person name="Bargiela R."/>
            <person name="Golyshina O.V."/>
            <person name="Manteca A."/>
            <person name="Ramos J.L."/>
            <person name="Gallego J.R."/>
            <person name="Llorente I."/>
            <person name="Martins Dos Santos V.A."/>
            <person name="Jensen O.N."/>
            <person name="Pelaez A.I."/>
            <person name="Sanchez J."/>
            <person name="Ferrer M."/>
        </authorList>
    </citation>
    <scope>NUCLEOTIDE SEQUENCE</scope>
</reference>
<dbReference type="InterPro" id="IPR050523">
    <property type="entry name" value="AKR_Detox_Biosynth"/>
</dbReference>
<organism evidence="3">
    <name type="scientific">mine drainage metagenome</name>
    <dbReference type="NCBI Taxonomy" id="410659"/>
    <lineage>
        <taxon>unclassified sequences</taxon>
        <taxon>metagenomes</taxon>
        <taxon>ecological metagenomes</taxon>
    </lineage>
</organism>
<dbReference type="Gene3D" id="3.20.20.100">
    <property type="entry name" value="NADP-dependent oxidoreductase domain"/>
    <property type="match status" value="1"/>
</dbReference>
<feature type="non-terminal residue" evidence="3">
    <location>
        <position position="1"/>
    </location>
</feature>
<dbReference type="Pfam" id="PF00248">
    <property type="entry name" value="Aldo_ket_red"/>
    <property type="match status" value="1"/>
</dbReference>
<dbReference type="PANTHER" id="PTHR43364">
    <property type="entry name" value="NADH-SPECIFIC METHYLGLYOXAL REDUCTASE-RELATED"/>
    <property type="match status" value="1"/>
</dbReference>